<dbReference type="Gene3D" id="1.10.1410.10">
    <property type="match status" value="1"/>
</dbReference>
<evidence type="ECO:0000313" key="12">
    <source>
        <dbReference type="Proteomes" id="UP001620645"/>
    </source>
</evidence>
<comment type="subcellular location">
    <subcellularLocation>
        <location evidence="1">Nucleus</location>
    </subcellularLocation>
</comment>
<keyword evidence="7" id="KW-0067">ATP-binding</keyword>
<comment type="catalytic activity">
    <reaction evidence="9">
        <text>RNA(n) + ATP = RNA(n)-3'-adenine ribonucleotide + diphosphate</text>
        <dbReference type="Rhea" id="RHEA:11332"/>
        <dbReference type="Rhea" id="RHEA-COMP:14527"/>
        <dbReference type="Rhea" id="RHEA-COMP:17347"/>
        <dbReference type="ChEBI" id="CHEBI:30616"/>
        <dbReference type="ChEBI" id="CHEBI:33019"/>
        <dbReference type="ChEBI" id="CHEBI:140395"/>
        <dbReference type="ChEBI" id="CHEBI:173115"/>
        <dbReference type="EC" id="2.7.7.19"/>
    </reaction>
</comment>
<reference evidence="11 12" key="1">
    <citation type="submission" date="2024-10" db="EMBL/GenBank/DDBJ databases">
        <authorList>
            <person name="Kim D."/>
        </authorList>
    </citation>
    <scope>NUCLEOTIDE SEQUENCE [LARGE SCALE GENOMIC DNA]</scope>
    <source>
        <strain evidence="11">Taebaek</strain>
    </source>
</reference>
<dbReference type="EMBL" id="JBICCN010000365">
    <property type="protein sequence ID" value="KAL3073642.1"/>
    <property type="molecule type" value="Genomic_DNA"/>
</dbReference>
<evidence type="ECO:0000259" key="10">
    <source>
        <dbReference type="Pfam" id="PF04928"/>
    </source>
</evidence>
<proteinExistence type="inferred from homology"/>
<evidence type="ECO:0000313" key="11">
    <source>
        <dbReference type="EMBL" id="KAL3073642.1"/>
    </source>
</evidence>
<feature type="domain" description="Poly(A) polymerase central" evidence="10">
    <location>
        <begin position="2"/>
        <end position="85"/>
    </location>
</feature>
<comment type="similarity">
    <text evidence="2">Belongs to the poly(A) polymerase family.</text>
</comment>
<protein>
    <recommendedName>
        <fullName evidence="3">polynucleotide adenylyltransferase</fullName>
        <ecNumber evidence="3">2.7.7.19</ecNumber>
    </recommendedName>
</protein>
<evidence type="ECO:0000256" key="7">
    <source>
        <dbReference type="ARBA" id="ARBA00022840"/>
    </source>
</evidence>
<name>A0ABD2I0D8_HETSC</name>
<keyword evidence="12" id="KW-1185">Reference proteome</keyword>
<keyword evidence="5" id="KW-0808">Transferase</keyword>
<keyword evidence="4" id="KW-0507">mRNA processing</keyword>
<evidence type="ECO:0000256" key="6">
    <source>
        <dbReference type="ARBA" id="ARBA00022741"/>
    </source>
</evidence>
<dbReference type="PANTHER" id="PTHR10682">
    <property type="entry name" value="POLY A POLYMERASE"/>
    <property type="match status" value="1"/>
</dbReference>
<dbReference type="AlphaFoldDB" id="A0ABD2I0D8"/>
<dbReference type="Proteomes" id="UP001620645">
    <property type="component" value="Unassembled WGS sequence"/>
</dbReference>
<dbReference type="PANTHER" id="PTHR10682:SF10">
    <property type="entry name" value="POLYNUCLEOTIDE ADENYLYLTRANSFERASE"/>
    <property type="match status" value="1"/>
</dbReference>
<dbReference type="GO" id="GO:0005524">
    <property type="term" value="F:ATP binding"/>
    <property type="evidence" value="ECO:0007669"/>
    <property type="project" value="UniProtKB-KW"/>
</dbReference>
<evidence type="ECO:0000256" key="5">
    <source>
        <dbReference type="ARBA" id="ARBA00022679"/>
    </source>
</evidence>
<evidence type="ECO:0000256" key="3">
    <source>
        <dbReference type="ARBA" id="ARBA00012388"/>
    </source>
</evidence>
<accession>A0ABD2I0D8</accession>
<evidence type="ECO:0000256" key="1">
    <source>
        <dbReference type="ARBA" id="ARBA00004123"/>
    </source>
</evidence>
<organism evidence="11 12">
    <name type="scientific">Heterodera schachtii</name>
    <name type="common">Sugarbeet cyst nematode worm</name>
    <name type="synonym">Tylenchus schachtii</name>
    <dbReference type="NCBI Taxonomy" id="97005"/>
    <lineage>
        <taxon>Eukaryota</taxon>
        <taxon>Metazoa</taxon>
        <taxon>Ecdysozoa</taxon>
        <taxon>Nematoda</taxon>
        <taxon>Chromadorea</taxon>
        <taxon>Rhabditida</taxon>
        <taxon>Tylenchina</taxon>
        <taxon>Tylenchomorpha</taxon>
        <taxon>Tylenchoidea</taxon>
        <taxon>Heteroderidae</taxon>
        <taxon>Heteroderinae</taxon>
        <taxon>Heterodera</taxon>
    </lineage>
</organism>
<dbReference type="InterPro" id="IPR011068">
    <property type="entry name" value="NuclTrfase_I-like_C"/>
</dbReference>
<dbReference type="Gene3D" id="3.30.70.590">
    <property type="entry name" value="Poly(A) polymerase predicted RNA binding domain"/>
    <property type="match status" value="1"/>
</dbReference>
<dbReference type="EC" id="2.7.7.19" evidence="3"/>
<dbReference type="InterPro" id="IPR007012">
    <property type="entry name" value="PolA_pol_cen_dom"/>
</dbReference>
<evidence type="ECO:0000256" key="4">
    <source>
        <dbReference type="ARBA" id="ARBA00022664"/>
    </source>
</evidence>
<evidence type="ECO:0000256" key="2">
    <source>
        <dbReference type="ARBA" id="ARBA00010912"/>
    </source>
</evidence>
<dbReference type="GO" id="GO:0006397">
    <property type="term" value="P:mRNA processing"/>
    <property type="evidence" value="ECO:0007669"/>
    <property type="project" value="UniProtKB-KW"/>
</dbReference>
<dbReference type="GO" id="GO:0005634">
    <property type="term" value="C:nucleus"/>
    <property type="evidence" value="ECO:0007669"/>
    <property type="project" value="UniProtKB-SubCell"/>
</dbReference>
<keyword evidence="8" id="KW-0539">Nucleus</keyword>
<keyword evidence="6" id="KW-0547">Nucleotide-binding</keyword>
<dbReference type="SUPFAM" id="SSF55003">
    <property type="entry name" value="PAP/Archaeal CCA-adding enzyme, C-terminal domain"/>
    <property type="match status" value="1"/>
</dbReference>
<comment type="caution">
    <text evidence="11">The sequence shown here is derived from an EMBL/GenBank/DDBJ whole genome shotgun (WGS) entry which is preliminary data.</text>
</comment>
<dbReference type="SUPFAM" id="SSF81631">
    <property type="entry name" value="PAP/OAS1 substrate-binding domain"/>
    <property type="match status" value="1"/>
</dbReference>
<gene>
    <name evidence="11" type="ORF">niasHS_017239</name>
</gene>
<dbReference type="GO" id="GO:1990817">
    <property type="term" value="F:poly(A) RNA polymerase activity"/>
    <property type="evidence" value="ECO:0007669"/>
    <property type="project" value="UniProtKB-EC"/>
</dbReference>
<evidence type="ECO:0000256" key="8">
    <source>
        <dbReference type="ARBA" id="ARBA00023242"/>
    </source>
</evidence>
<dbReference type="Pfam" id="PF04928">
    <property type="entry name" value="PAP_central"/>
    <property type="match status" value="1"/>
</dbReference>
<sequence length="242" mass="28667">MPIKIDENKKGEFELFNWRPSRIEFENGEMQMPIITPIGLGQNTTKNMNKSTKKIIENQLRQTLSQLRTLKNMKTSDKNEWNRLFPTQKFIEKYHNFVLITCFVPLKQQILQFCAFVERKLRVQLMQFDQIMDNDIEYSHISAEKIVTNGKCPPERKEQNQTIKSHFCKSWLVGIRLKSGEHLEDNSQQNLSAELTEYINYILSNELDAKIMAEYKEKVLKQCYQPIKLESKLLGTDELERW</sequence>
<evidence type="ECO:0000256" key="9">
    <source>
        <dbReference type="ARBA" id="ARBA00048830"/>
    </source>
</evidence>